<keyword evidence="2" id="KW-1185">Reference proteome</keyword>
<name>A0ACC8X8W1_9FIRM</name>
<gene>
    <name evidence="1" type="ORF">AN396_10695</name>
</gene>
<evidence type="ECO:0000313" key="2">
    <source>
        <dbReference type="Proteomes" id="UP000188605"/>
    </source>
</evidence>
<dbReference type="Proteomes" id="UP000188605">
    <property type="component" value="Unassembled WGS sequence"/>
</dbReference>
<evidence type="ECO:0000313" key="1">
    <source>
        <dbReference type="EMBL" id="ONI38493.1"/>
    </source>
</evidence>
<reference evidence="1" key="1">
    <citation type="submission" date="2016-08" db="EMBL/GenBank/DDBJ databases">
        <authorList>
            <person name="Ngugi D.K."/>
            <person name="Miyake S."/>
            <person name="Stingl U."/>
        </authorList>
    </citation>
    <scope>NUCLEOTIDE SEQUENCE</scope>
    <source>
        <strain evidence="1">SCG-B11WGA-EpuloA1</strain>
    </source>
</reference>
<organism evidence="1 2">
    <name type="scientific">Candidatus Epulonipiscium fishelsonii</name>
    <dbReference type="NCBI Taxonomy" id="77094"/>
    <lineage>
        <taxon>Bacteria</taxon>
        <taxon>Bacillati</taxon>
        <taxon>Bacillota</taxon>
        <taxon>Clostridia</taxon>
        <taxon>Lachnospirales</taxon>
        <taxon>Lachnospiraceae</taxon>
        <taxon>Candidatus Epulonipiscium</taxon>
    </lineage>
</organism>
<dbReference type="EMBL" id="LJDB01000087">
    <property type="protein sequence ID" value="ONI38493.1"/>
    <property type="molecule type" value="Genomic_DNA"/>
</dbReference>
<sequence length="339" mass="38491">MLNNLILGFVAKRFSEIGVPKYIPSECINQRQRKFVCDKCVNICHKAAITLDKNNIPMFDTSACEGCKMCTQVCPLEAFSNKEAVKKKLVDKCKITQVILVGCEKSLEKNHELNCILEIPFNLYVSLAIQGKLKIDISHCQNCQKNDVTDFILRLKEFCTEDIFDIVNFKTAGVSISRRDFFKSLHTQLINAGDFLIDTDSILSQENNKYLKSILKNECFKTSEFGVRTLSYSQKCNGCKKCELLCPTKSIKITYLDNSRGIVEYDPIECKHCGICQIVCNEQAISESKDVITPEKLLISTDILLNLCQDCSLPLSLNTENKCSVCKRKRKKYVHNKTN</sequence>
<proteinExistence type="predicted"/>
<comment type="caution">
    <text evidence="1">The sequence shown here is derived from an EMBL/GenBank/DDBJ whole genome shotgun (WGS) entry which is preliminary data.</text>
</comment>
<accession>A0ACC8X8W1</accession>
<protein>
    <submittedName>
        <fullName evidence="1">Uncharacterized protein</fullName>
    </submittedName>
</protein>